<feature type="transmembrane region" description="Helical" evidence="8">
    <location>
        <begin position="562"/>
        <end position="584"/>
    </location>
</feature>
<feature type="domain" description="Sodium/calcium exchanger membrane region" evidence="9">
    <location>
        <begin position="26"/>
        <end position="176"/>
    </location>
</feature>
<dbReference type="GO" id="GO:0008273">
    <property type="term" value="F:calcium, potassium:sodium antiporter activity"/>
    <property type="evidence" value="ECO:0007669"/>
    <property type="project" value="TreeGrafter"/>
</dbReference>
<dbReference type="SUPFAM" id="SSF47661">
    <property type="entry name" value="t-snare proteins"/>
    <property type="match status" value="1"/>
</dbReference>
<evidence type="ECO:0000256" key="6">
    <source>
        <dbReference type="ARBA" id="ARBA00022989"/>
    </source>
</evidence>
<dbReference type="GO" id="GO:0005262">
    <property type="term" value="F:calcium channel activity"/>
    <property type="evidence" value="ECO:0007669"/>
    <property type="project" value="TreeGrafter"/>
</dbReference>
<evidence type="ECO:0000256" key="1">
    <source>
        <dbReference type="ARBA" id="ARBA00004141"/>
    </source>
</evidence>
<protein>
    <submittedName>
        <fullName evidence="11">Uncharacterized protein</fullName>
    </submittedName>
</protein>
<feature type="domain" description="Sodium/calcium exchanger membrane region" evidence="9">
    <location>
        <begin position="465"/>
        <end position="607"/>
    </location>
</feature>
<dbReference type="InterPro" id="IPR007705">
    <property type="entry name" value="Vesicle_trsprt_v-SNARE_N"/>
</dbReference>
<comment type="subcellular location">
    <subcellularLocation>
        <location evidence="1">Membrane</location>
        <topology evidence="1">Multi-pass membrane protein</topology>
    </subcellularLocation>
</comment>
<dbReference type="NCBIfam" id="TIGR00367">
    <property type="entry name" value="calcium/sodium antiporter"/>
    <property type="match status" value="1"/>
</dbReference>
<keyword evidence="6 8" id="KW-1133">Transmembrane helix</keyword>
<dbReference type="InterPro" id="IPR038407">
    <property type="entry name" value="v-SNARE_N_sf"/>
</dbReference>
<comment type="similarity">
    <text evidence="2">Belongs to the Ca(2+):cation antiporter (CaCA) (TC 2.A.19) family. SLC24A subfamily.</text>
</comment>
<gene>
    <name evidence="11" type="ORF">CTAYLR_001904</name>
</gene>
<keyword evidence="7 8" id="KW-0472">Membrane</keyword>
<dbReference type="GO" id="GO:0006874">
    <property type="term" value="P:intracellular calcium ion homeostasis"/>
    <property type="evidence" value="ECO:0007669"/>
    <property type="project" value="TreeGrafter"/>
</dbReference>
<keyword evidence="12" id="KW-1185">Reference proteome</keyword>
<sequence length="845" mass="92659">MADDDDESSWFVAVVGLPGAAVVLVAATVVLFWALSTVCEERFVPALSVICELFGIPDDVAGATLMAAGASSPEVFSSIVALFVTHSSLGVGTVVGSEMFNHLIICAGSVFSSRKGELTLDKRIVARESSFYLLALVLLLVALESERTTVNGRARVVVRWPAALALVVAYAAYVFACARFDAITRYLQPTDLEVGVVDRLRADHILAIENEPPANFEDEERRNDGYASIASIRSDDDAARRFQHTPSLRRLTSTAASVVHALDMFGAHRELEEWEEEASSFACFLFRANRFYSRAKFSAHAWELRWCVIDLVSRELHTYRAREDVGQVEFFLENSGARRYRLRGLATVDEKRSLLELELSPIQGTDDDEPVQHLAHFLAPCRKVHDALVRRSDEIDPPTQSKRTLDDEHRAEASLIEWPRNGSCPAVATHLLLFPLKLALHATILDVRSKTEPNRVDAFFACAQCVVWLALLSLGMCACCETIGAIVGLSDAVIGITFSAIGTSLPNLVSSMVVARRGLGNMAVSNALGSNTFNILVGLGVPWLAYCVVNRGPYAELPAGDIVAPVLVLVATLAAFLFILAYTGFKLRTFHAHLFILTYVAFLVWAVAKELRRGGGGGGGGGNHHQNHHSFAQYQAEFQSVANEVATKLESVNAYSDNPIHQNSKPETLRGIEELLKQACDLVKQMDVEVRSAEGGQRRLLSERARPIREQLKRLQATYRETSERLEREDLLGGAKLGSNAADARGRLADANDRARQQTQIIRGALEIAQDTEQVALDITGELERNRETINSIRGHIADTSGALGTARGLIASMQKREYQQKAILSFVAVILFCSVGTAMYYAFK</sequence>
<evidence type="ECO:0000259" key="10">
    <source>
        <dbReference type="Pfam" id="PF05008"/>
    </source>
</evidence>
<dbReference type="InterPro" id="IPR010989">
    <property type="entry name" value="SNARE"/>
</dbReference>
<dbReference type="Pfam" id="PF05008">
    <property type="entry name" value="V-SNARE"/>
    <property type="match status" value="1"/>
</dbReference>
<organism evidence="11 12">
    <name type="scientific">Chrysophaeum taylorii</name>
    <dbReference type="NCBI Taxonomy" id="2483200"/>
    <lineage>
        <taxon>Eukaryota</taxon>
        <taxon>Sar</taxon>
        <taxon>Stramenopiles</taxon>
        <taxon>Ochrophyta</taxon>
        <taxon>Pelagophyceae</taxon>
        <taxon>Pelagomonadales</taxon>
        <taxon>Pelagomonadaceae</taxon>
        <taxon>Chrysophaeum</taxon>
    </lineage>
</organism>
<dbReference type="GO" id="GO:0005886">
    <property type="term" value="C:plasma membrane"/>
    <property type="evidence" value="ECO:0007669"/>
    <property type="project" value="TreeGrafter"/>
</dbReference>
<evidence type="ECO:0000256" key="7">
    <source>
        <dbReference type="ARBA" id="ARBA00023136"/>
    </source>
</evidence>
<comment type="caution">
    <text evidence="11">The sequence shown here is derived from an EMBL/GenBank/DDBJ whole genome shotgun (WGS) entry which is preliminary data.</text>
</comment>
<evidence type="ECO:0000313" key="11">
    <source>
        <dbReference type="EMBL" id="KAJ8600037.1"/>
    </source>
</evidence>
<feature type="transmembrane region" description="Helical" evidence="8">
    <location>
        <begin position="458"/>
        <end position="486"/>
    </location>
</feature>
<feature type="transmembrane region" description="Helical" evidence="8">
    <location>
        <begin position="590"/>
        <end position="608"/>
    </location>
</feature>
<keyword evidence="4" id="KW-0050">Antiport</keyword>
<evidence type="ECO:0000259" key="9">
    <source>
        <dbReference type="Pfam" id="PF01699"/>
    </source>
</evidence>
<dbReference type="Pfam" id="PF01699">
    <property type="entry name" value="Na_Ca_ex"/>
    <property type="match status" value="2"/>
</dbReference>
<dbReference type="PANTHER" id="PTHR10846:SF73">
    <property type="entry name" value="SODIUM_CALCIUM EXCHANGER MEMBRANE REGION DOMAIN-CONTAINING PROTEIN"/>
    <property type="match status" value="1"/>
</dbReference>
<evidence type="ECO:0000313" key="12">
    <source>
        <dbReference type="Proteomes" id="UP001230188"/>
    </source>
</evidence>
<dbReference type="InterPro" id="IPR004837">
    <property type="entry name" value="NaCa_Exmemb"/>
</dbReference>
<dbReference type="Gene3D" id="1.20.58.400">
    <property type="entry name" value="t-snare proteins"/>
    <property type="match status" value="1"/>
</dbReference>
<proteinExistence type="inferred from homology"/>
<keyword evidence="5 8" id="KW-0812">Transmembrane</keyword>
<reference evidence="11" key="1">
    <citation type="submission" date="2023-01" db="EMBL/GenBank/DDBJ databases">
        <title>Metagenome sequencing of chrysophaentin producing Chrysophaeum taylorii.</title>
        <authorList>
            <person name="Davison J."/>
            <person name="Bewley C."/>
        </authorList>
    </citation>
    <scope>NUCLEOTIDE SEQUENCE</scope>
    <source>
        <strain evidence="11">NIES-1699</strain>
    </source>
</reference>
<dbReference type="PANTHER" id="PTHR10846">
    <property type="entry name" value="SODIUM/POTASSIUM/CALCIUM EXCHANGER"/>
    <property type="match status" value="1"/>
</dbReference>
<dbReference type="InterPro" id="IPR004481">
    <property type="entry name" value="K/Na/Ca-exchanger"/>
</dbReference>
<feature type="transmembrane region" description="Helical" evidence="8">
    <location>
        <begin position="492"/>
        <end position="515"/>
    </location>
</feature>
<feature type="transmembrane region" description="Helical" evidence="8">
    <location>
        <begin position="124"/>
        <end position="143"/>
    </location>
</feature>
<evidence type="ECO:0000256" key="5">
    <source>
        <dbReference type="ARBA" id="ARBA00022692"/>
    </source>
</evidence>
<evidence type="ECO:0000256" key="2">
    <source>
        <dbReference type="ARBA" id="ARBA00005364"/>
    </source>
</evidence>
<dbReference type="AlphaFoldDB" id="A0AAD7U9U9"/>
<dbReference type="SUPFAM" id="SSF58038">
    <property type="entry name" value="SNARE fusion complex"/>
    <property type="match status" value="1"/>
</dbReference>
<evidence type="ECO:0000256" key="8">
    <source>
        <dbReference type="SAM" id="Phobius"/>
    </source>
</evidence>
<feature type="domain" description="Vesicle transport v-SNARE N-terminal" evidence="10">
    <location>
        <begin position="631"/>
        <end position="721"/>
    </location>
</feature>
<evidence type="ECO:0000256" key="4">
    <source>
        <dbReference type="ARBA" id="ARBA00022449"/>
    </source>
</evidence>
<feature type="transmembrane region" description="Helical" evidence="8">
    <location>
        <begin position="823"/>
        <end position="844"/>
    </location>
</feature>
<name>A0AAD7U9U9_9STRA</name>
<feature type="transmembrane region" description="Helical" evidence="8">
    <location>
        <begin position="158"/>
        <end position="178"/>
    </location>
</feature>
<accession>A0AAD7U9U9</accession>
<dbReference type="Gene3D" id="1.20.5.110">
    <property type="match status" value="1"/>
</dbReference>
<dbReference type="CDD" id="cd15862">
    <property type="entry name" value="SNARE_Vti1"/>
    <property type="match status" value="1"/>
</dbReference>
<feature type="transmembrane region" description="Helical" evidence="8">
    <location>
        <begin position="12"/>
        <end position="35"/>
    </location>
</feature>
<dbReference type="Gene3D" id="1.20.1420.30">
    <property type="entry name" value="NCX, central ion-binding region"/>
    <property type="match status" value="2"/>
</dbReference>
<dbReference type="InterPro" id="IPR044880">
    <property type="entry name" value="NCX_ion-bd_dom_sf"/>
</dbReference>
<dbReference type="GO" id="GO:0006886">
    <property type="term" value="P:intracellular protein transport"/>
    <property type="evidence" value="ECO:0007669"/>
    <property type="project" value="InterPro"/>
</dbReference>
<evidence type="ECO:0000256" key="3">
    <source>
        <dbReference type="ARBA" id="ARBA00006108"/>
    </source>
</evidence>
<dbReference type="EMBL" id="JAQMWT010000531">
    <property type="protein sequence ID" value="KAJ8600037.1"/>
    <property type="molecule type" value="Genomic_DNA"/>
</dbReference>
<keyword evidence="4" id="KW-0813">Transport</keyword>
<comment type="similarity">
    <text evidence="3">Belongs to the VTI1 family.</text>
</comment>
<dbReference type="Proteomes" id="UP001230188">
    <property type="component" value="Unassembled WGS sequence"/>
</dbReference>
<dbReference type="GO" id="GO:0016192">
    <property type="term" value="P:vesicle-mediated transport"/>
    <property type="evidence" value="ECO:0007669"/>
    <property type="project" value="InterPro"/>
</dbReference>